<evidence type="ECO:0000313" key="3">
    <source>
        <dbReference type="Proteomes" id="UP000266089"/>
    </source>
</evidence>
<dbReference type="InterPro" id="IPR020471">
    <property type="entry name" value="AKR"/>
</dbReference>
<keyword evidence="2" id="KW-0560">Oxidoreductase</keyword>
<gene>
    <name evidence="2" type="ORF">Mcate_01024</name>
</gene>
<protein>
    <submittedName>
        <fullName evidence="2">Putative oxidoreductase</fullName>
        <ecNumber evidence="2">1.-.-.-</ecNumber>
    </submittedName>
</protein>
<dbReference type="PRINTS" id="PR00069">
    <property type="entry name" value="ALDKETRDTASE"/>
</dbReference>
<dbReference type="GO" id="GO:0016491">
    <property type="term" value="F:oxidoreductase activity"/>
    <property type="evidence" value="ECO:0007669"/>
    <property type="project" value="UniProtKB-KW"/>
</dbReference>
<dbReference type="EMBL" id="QWKX01000019">
    <property type="protein sequence ID" value="RIH78010.1"/>
    <property type="molecule type" value="Genomic_DNA"/>
</dbReference>
<dbReference type="OrthoDB" id="9773828at2"/>
<evidence type="ECO:0000313" key="2">
    <source>
        <dbReference type="EMBL" id="RIH78010.1"/>
    </source>
</evidence>
<dbReference type="InterPro" id="IPR023210">
    <property type="entry name" value="NADP_OxRdtase_dom"/>
</dbReference>
<dbReference type="Proteomes" id="UP000266089">
    <property type="component" value="Unassembled WGS sequence"/>
</dbReference>
<dbReference type="InterPro" id="IPR036812">
    <property type="entry name" value="NAD(P)_OxRdtase_dom_sf"/>
</dbReference>
<accession>A0A399E5I3</accession>
<feature type="domain" description="NADP-dependent oxidoreductase" evidence="1">
    <location>
        <begin position="15"/>
        <end position="303"/>
    </location>
</feature>
<comment type="caution">
    <text evidence="2">The sequence shown here is derived from an EMBL/GenBank/DDBJ whole genome shotgun (WGS) entry which is preliminary data.</text>
</comment>
<name>A0A399E5I3_9DEIN</name>
<dbReference type="AlphaFoldDB" id="A0A399E5I3"/>
<reference evidence="2 3" key="1">
    <citation type="submission" date="2018-08" db="EMBL/GenBank/DDBJ databases">
        <title>Meiothermus cateniformans JCM 15151 genome sequencing project.</title>
        <authorList>
            <person name="Da Costa M.S."/>
            <person name="Albuquerque L."/>
            <person name="Raposo P."/>
            <person name="Froufe H.J.C."/>
            <person name="Barroso C.S."/>
            <person name="Egas C."/>
        </authorList>
    </citation>
    <scope>NUCLEOTIDE SEQUENCE [LARGE SCALE GENOMIC DNA]</scope>
    <source>
        <strain evidence="2 3">JCM 15151</strain>
    </source>
</reference>
<dbReference type="CDD" id="cd19093">
    <property type="entry name" value="AKR_AtPLR-like"/>
    <property type="match status" value="1"/>
</dbReference>
<evidence type="ECO:0000259" key="1">
    <source>
        <dbReference type="Pfam" id="PF00248"/>
    </source>
</evidence>
<dbReference type="Gene3D" id="3.20.20.100">
    <property type="entry name" value="NADP-dependent oxidoreductase domain"/>
    <property type="match status" value="1"/>
</dbReference>
<dbReference type="SUPFAM" id="SSF51430">
    <property type="entry name" value="NAD(P)-linked oxidoreductase"/>
    <property type="match status" value="1"/>
</dbReference>
<proteinExistence type="predicted"/>
<dbReference type="Pfam" id="PF00248">
    <property type="entry name" value="Aldo_ket_red"/>
    <property type="match status" value="1"/>
</dbReference>
<dbReference type="EC" id="1.-.-.-" evidence="2"/>
<dbReference type="PANTHER" id="PTHR43638">
    <property type="entry name" value="OXIDOREDUCTASE, ALDO/KETO REDUCTASE FAMILY PROTEIN"/>
    <property type="match status" value="1"/>
</dbReference>
<dbReference type="PANTHER" id="PTHR43638:SF3">
    <property type="entry name" value="ALDEHYDE REDUCTASE"/>
    <property type="match status" value="1"/>
</dbReference>
<sequence length="311" mass="34821">MSERIQIKGLPAIPPLGIGTWQWGDRLVWGYGQGYQADDTEAAYRAALQGGVRLFDTAEFYGFGLSERLIGRFYHTYEPKPLVVSKLFPYPWRLSRKTLLGALKKSLQRLQLPQIDLYLLHWPWRPVPLEQWALSLAEAYEQGLTRAVGVSNHNLEQLERVAKVLEQHRVPLAVNQVEYHLLERKPEQTGLLRAMQAEGIVLMAYSPLAMGWLTGKYSLENPPPGRYRAQRYVTHKARIPALLQALHRIAESLGATPAQVALRWCIQKGTLPIPGAKNARQAEGNAAALRICLSEAQMAWLDASSSGEGPG</sequence>
<organism evidence="2 3">
    <name type="scientific">Meiothermus taiwanensis</name>
    <dbReference type="NCBI Taxonomy" id="172827"/>
    <lineage>
        <taxon>Bacteria</taxon>
        <taxon>Thermotogati</taxon>
        <taxon>Deinococcota</taxon>
        <taxon>Deinococci</taxon>
        <taxon>Thermales</taxon>
        <taxon>Thermaceae</taxon>
        <taxon>Meiothermus</taxon>
    </lineage>
</organism>
<dbReference type="RefSeq" id="WP_043983223.1">
    <property type="nucleotide sequence ID" value="NZ_JBHSXZ010000070.1"/>
</dbReference>